<dbReference type="GO" id="GO:0001653">
    <property type="term" value="F:peptide receptor activity"/>
    <property type="evidence" value="ECO:0007669"/>
    <property type="project" value="TreeGrafter"/>
</dbReference>
<feature type="domain" description="Serine-threonine/tyrosine-protein kinase catalytic" evidence="4">
    <location>
        <begin position="190"/>
        <end position="277"/>
    </location>
</feature>
<dbReference type="GO" id="GO:0004672">
    <property type="term" value="F:protein kinase activity"/>
    <property type="evidence" value="ECO:0007669"/>
    <property type="project" value="InterPro"/>
</dbReference>
<evidence type="ECO:0000256" key="3">
    <source>
        <dbReference type="SAM" id="Phobius"/>
    </source>
</evidence>
<evidence type="ECO:0000259" key="4">
    <source>
        <dbReference type="Pfam" id="PF07714"/>
    </source>
</evidence>
<keyword evidence="3" id="KW-0812">Transmembrane</keyword>
<dbReference type="GO" id="GO:0005886">
    <property type="term" value="C:plasma membrane"/>
    <property type="evidence" value="ECO:0007669"/>
    <property type="project" value="TreeGrafter"/>
</dbReference>
<dbReference type="Pfam" id="PF07714">
    <property type="entry name" value="PK_Tyr_Ser-Thr"/>
    <property type="match status" value="1"/>
</dbReference>
<dbReference type="Gene3D" id="1.10.510.10">
    <property type="entry name" value="Transferase(Phosphotransferase) domain 1"/>
    <property type="match status" value="1"/>
</dbReference>
<dbReference type="SUPFAM" id="SSF56112">
    <property type="entry name" value="Protein kinase-like (PK-like)"/>
    <property type="match status" value="1"/>
</dbReference>
<dbReference type="GO" id="GO:0004383">
    <property type="term" value="F:guanylate cyclase activity"/>
    <property type="evidence" value="ECO:0007669"/>
    <property type="project" value="TreeGrafter"/>
</dbReference>
<keyword evidence="1" id="KW-0547">Nucleotide-binding</keyword>
<evidence type="ECO:0000256" key="1">
    <source>
        <dbReference type="ARBA" id="ARBA00022741"/>
    </source>
</evidence>
<keyword evidence="3" id="KW-1133">Transmembrane helix</keyword>
<evidence type="ECO:0000256" key="2">
    <source>
        <dbReference type="ARBA" id="ARBA00023239"/>
    </source>
</evidence>
<dbReference type="PANTHER" id="PTHR11920">
    <property type="entry name" value="GUANYLYL CYCLASE"/>
    <property type="match status" value="1"/>
</dbReference>
<dbReference type="AlphaFoldDB" id="A0A183TKH9"/>
<accession>A0A183TKH9</accession>
<dbReference type="PANTHER" id="PTHR11920:SF462">
    <property type="entry name" value="GUANYLATE CYCLASE"/>
    <property type="match status" value="1"/>
</dbReference>
<dbReference type="InterPro" id="IPR011009">
    <property type="entry name" value="Kinase-like_dom_sf"/>
</dbReference>
<name>A0A183TKH9_SCHSO</name>
<keyword evidence="3" id="KW-0472">Membrane</keyword>
<proteinExistence type="predicted"/>
<dbReference type="GO" id="GO:0007168">
    <property type="term" value="P:receptor guanylyl cyclase signaling pathway"/>
    <property type="evidence" value="ECO:0007669"/>
    <property type="project" value="TreeGrafter"/>
</dbReference>
<sequence length="288" mass="31947">LAAAAAAGLAMRLTQLNVQAGGGKLDPTKGLFAPMSSGDVYVPINPEITFHFENYGTNEIRGLYDMFIFSLHLEASSAQLNVSQMTFEETFLLTDVILWPLVAVQRRAKKVWPEGSKGPNHNPCLIYDCEMTGTTQAIALILLGGFIIVGVTNLARVTYGRHLQQQKKVLGGNAKLILYSDDISYVKVAKQASSQQGEQIHIKRLALPNKPLKSNMIDWLRTLRDVRSENVNVFIGCLLDADSFNVVFEYCSRGSVQDIIAKKSINLDWEFKLSLLTDLIQVRIYPAV</sequence>
<dbReference type="GO" id="GO:0004016">
    <property type="term" value="F:adenylate cyclase activity"/>
    <property type="evidence" value="ECO:0007669"/>
    <property type="project" value="TreeGrafter"/>
</dbReference>
<organism evidence="5">
    <name type="scientific">Schistocephalus solidus</name>
    <name type="common">Tapeworm</name>
    <dbReference type="NCBI Taxonomy" id="70667"/>
    <lineage>
        <taxon>Eukaryota</taxon>
        <taxon>Metazoa</taxon>
        <taxon>Spiralia</taxon>
        <taxon>Lophotrochozoa</taxon>
        <taxon>Platyhelminthes</taxon>
        <taxon>Cestoda</taxon>
        <taxon>Eucestoda</taxon>
        <taxon>Diphyllobothriidea</taxon>
        <taxon>Diphyllobothriidae</taxon>
        <taxon>Schistocephalus</taxon>
    </lineage>
</organism>
<protein>
    <submittedName>
        <fullName evidence="5">Pkinase_Tyr domain-containing protein</fullName>
    </submittedName>
</protein>
<dbReference type="WBParaSite" id="SSLN_0001762601-mRNA-1">
    <property type="protein sequence ID" value="SSLN_0001762601-mRNA-1"/>
    <property type="gene ID" value="SSLN_0001762601"/>
</dbReference>
<keyword evidence="2" id="KW-0456">Lyase</keyword>
<feature type="transmembrane region" description="Helical" evidence="3">
    <location>
        <begin position="137"/>
        <end position="159"/>
    </location>
</feature>
<dbReference type="InterPro" id="IPR001245">
    <property type="entry name" value="Ser-Thr/Tyr_kinase_cat_dom"/>
</dbReference>
<reference evidence="5" key="1">
    <citation type="submission" date="2016-06" db="UniProtKB">
        <authorList>
            <consortium name="WormBaseParasite"/>
        </authorList>
    </citation>
    <scope>IDENTIFICATION</scope>
</reference>
<dbReference type="InterPro" id="IPR050401">
    <property type="entry name" value="Cyclic_nucleotide_synthase"/>
</dbReference>
<evidence type="ECO:0000313" key="5">
    <source>
        <dbReference type="WBParaSite" id="SSLN_0001762601-mRNA-1"/>
    </source>
</evidence>
<dbReference type="GO" id="GO:0000166">
    <property type="term" value="F:nucleotide binding"/>
    <property type="evidence" value="ECO:0007669"/>
    <property type="project" value="UniProtKB-KW"/>
</dbReference>